<dbReference type="EMBL" id="CH479217">
    <property type="protein sequence ID" value="EDW33724.1"/>
    <property type="molecule type" value="Genomic_DNA"/>
</dbReference>
<dbReference type="PhylomeDB" id="B4H7B8"/>
<dbReference type="InterPro" id="IPR046903">
    <property type="entry name" value="Mab-21-like_nuc_Trfase"/>
</dbReference>
<dbReference type="GO" id="GO:0016779">
    <property type="term" value="F:nucleotidyltransferase activity"/>
    <property type="evidence" value="ECO:0007669"/>
    <property type="project" value="UniProtKB-KW"/>
</dbReference>
<dbReference type="SMART" id="SM01265">
    <property type="entry name" value="Mab-21"/>
    <property type="match status" value="1"/>
</dbReference>
<evidence type="ECO:0000256" key="1">
    <source>
        <dbReference type="ARBA" id="ARBA00001936"/>
    </source>
</evidence>
<comment type="similarity">
    <text evidence="3">Belongs to the mab-21 family.</text>
</comment>
<protein>
    <submittedName>
        <fullName evidence="14">GL13280</fullName>
    </submittedName>
</protein>
<comment type="cofactor">
    <cofactor evidence="2">
        <name>Mg(2+)</name>
        <dbReference type="ChEBI" id="CHEBI:18420"/>
    </cofactor>
</comment>
<dbReference type="GO" id="GO:0005524">
    <property type="term" value="F:ATP binding"/>
    <property type="evidence" value="ECO:0007669"/>
    <property type="project" value="UniProtKB-KW"/>
</dbReference>
<dbReference type="SMR" id="B4H7B8"/>
<dbReference type="Gene3D" id="3.30.460.90">
    <property type="match status" value="1"/>
</dbReference>
<gene>
    <name evidence="14" type="primary">Dper\GL13280</name>
    <name evidence="14" type="ORF">Dper_GL13280</name>
</gene>
<dbReference type="Proteomes" id="UP000008744">
    <property type="component" value="Unassembled WGS sequence"/>
</dbReference>
<evidence type="ECO:0000256" key="6">
    <source>
        <dbReference type="ARBA" id="ARBA00022723"/>
    </source>
</evidence>
<keyword evidence="8" id="KW-0067">ATP-binding</keyword>
<feature type="domain" description="Mab-21-like nucleotidyltransferase" evidence="12">
    <location>
        <begin position="59"/>
        <end position="215"/>
    </location>
</feature>
<dbReference type="InterPro" id="IPR046906">
    <property type="entry name" value="Mab-21_HhH/H2TH-like"/>
</dbReference>
<keyword evidence="7" id="KW-0547">Nucleotide-binding</keyword>
<keyword evidence="5" id="KW-0548">Nucleotidyltransferase</keyword>
<dbReference type="eggNOG" id="KOG3963">
    <property type="taxonomic scope" value="Eukaryota"/>
</dbReference>
<evidence type="ECO:0000313" key="14">
    <source>
        <dbReference type="EMBL" id="EDW33724.1"/>
    </source>
</evidence>
<keyword evidence="9" id="KW-0460">Magnesium</keyword>
<evidence type="ECO:0000256" key="7">
    <source>
        <dbReference type="ARBA" id="ARBA00022741"/>
    </source>
</evidence>
<keyword evidence="4" id="KW-0808">Transferase</keyword>
<dbReference type="GO" id="GO:0046872">
    <property type="term" value="F:metal ion binding"/>
    <property type="evidence" value="ECO:0007669"/>
    <property type="project" value="UniProtKB-KW"/>
</dbReference>
<evidence type="ECO:0000259" key="12">
    <source>
        <dbReference type="Pfam" id="PF03281"/>
    </source>
</evidence>
<dbReference type="AlphaFoldDB" id="B4H7B8"/>
<dbReference type="PANTHER" id="PTHR10656">
    <property type="entry name" value="CELL FATE DETERMINING PROTEIN MAB21-RELATED"/>
    <property type="match status" value="1"/>
</dbReference>
<evidence type="ECO:0000259" key="13">
    <source>
        <dbReference type="Pfam" id="PF20266"/>
    </source>
</evidence>
<evidence type="ECO:0000256" key="5">
    <source>
        <dbReference type="ARBA" id="ARBA00022695"/>
    </source>
</evidence>
<dbReference type="Pfam" id="PF03281">
    <property type="entry name" value="Mab-21"/>
    <property type="match status" value="1"/>
</dbReference>
<proteinExistence type="inferred from homology"/>
<keyword evidence="15" id="KW-1185">Reference proteome</keyword>
<name>B4H7B8_DROPE</name>
<comment type="cofactor">
    <cofactor evidence="1">
        <name>Mn(2+)</name>
        <dbReference type="ChEBI" id="CHEBI:29035"/>
    </cofactor>
</comment>
<organism evidence="15">
    <name type="scientific">Drosophila persimilis</name>
    <name type="common">Fruit fly</name>
    <dbReference type="NCBI Taxonomy" id="7234"/>
    <lineage>
        <taxon>Eukaryota</taxon>
        <taxon>Metazoa</taxon>
        <taxon>Ecdysozoa</taxon>
        <taxon>Arthropoda</taxon>
        <taxon>Hexapoda</taxon>
        <taxon>Insecta</taxon>
        <taxon>Pterygota</taxon>
        <taxon>Neoptera</taxon>
        <taxon>Endopterygota</taxon>
        <taxon>Diptera</taxon>
        <taxon>Brachycera</taxon>
        <taxon>Muscomorpha</taxon>
        <taxon>Ephydroidea</taxon>
        <taxon>Drosophilidae</taxon>
        <taxon>Drosophila</taxon>
        <taxon>Sophophora</taxon>
    </lineage>
</organism>
<sequence length="351" mass="40815">MDFAKELQNILDELRISDSDRTNYTKDAIEIQNHVIEKLKLADDNFHKAFDGLSLGGSYLDRVKLKTPDEFDLHMKLKFPFPITPENDEKGFVLLCANYHNHPIVAGNYINRKNLQDWLRDAFDRAFKSKVSLRCKTGEEYDVIYTAKGYGCAHTIEAEGETRSISFDIVPAFEFASAQWPCGNPGIYNSRKKNMRKFPWFAVPQHKPGSRDDQRTFMVCAPHWERQVTQDMDNFKNVLRLMKGLRDAHATDFPHLSSYMMKTVLLHQLGKVSWTMNLPTLFIKMWKCLVDYLLSGYMNFFLANGHNIFDRMSRGEVHTCYTTASRLLAELQYVDLNKNYDEIAKLFKVFD</sequence>
<evidence type="ECO:0000256" key="2">
    <source>
        <dbReference type="ARBA" id="ARBA00001946"/>
    </source>
</evidence>
<evidence type="ECO:0000256" key="4">
    <source>
        <dbReference type="ARBA" id="ARBA00022679"/>
    </source>
</evidence>
<evidence type="ECO:0000256" key="9">
    <source>
        <dbReference type="ARBA" id="ARBA00022842"/>
    </source>
</evidence>
<accession>B4H7B8</accession>
<reference evidence="14 15" key="1">
    <citation type="journal article" date="2007" name="Nature">
        <title>Evolution of genes and genomes on the Drosophila phylogeny.</title>
        <authorList>
            <consortium name="Drosophila 12 Genomes Consortium"/>
            <person name="Clark A.G."/>
            <person name="Eisen M.B."/>
            <person name="Smith D.R."/>
            <person name="Bergman C.M."/>
            <person name="Oliver B."/>
            <person name="Markow T.A."/>
            <person name="Kaufman T.C."/>
            <person name="Kellis M."/>
            <person name="Gelbart W."/>
            <person name="Iyer V.N."/>
            <person name="Pollard D.A."/>
            <person name="Sackton T.B."/>
            <person name="Larracuente A.M."/>
            <person name="Singh N.D."/>
            <person name="Abad J.P."/>
            <person name="Abt D.N."/>
            <person name="Adryan B."/>
            <person name="Aguade M."/>
            <person name="Akashi H."/>
            <person name="Anderson W.W."/>
            <person name="Aquadro C.F."/>
            <person name="Ardell D.H."/>
            <person name="Arguello R."/>
            <person name="Artieri C.G."/>
            <person name="Barbash D.A."/>
            <person name="Barker D."/>
            <person name="Barsanti P."/>
            <person name="Batterham P."/>
            <person name="Batzoglou S."/>
            <person name="Begun D."/>
            <person name="Bhutkar A."/>
            <person name="Blanco E."/>
            <person name="Bosak S.A."/>
            <person name="Bradley R.K."/>
            <person name="Brand A.D."/>
            <person name="Brent M.R."/>
            <person name="Brooks A.N."/>
            <person name="Brown R.H."/>
            <person name="Butlin R.K."/>
            <person name="Caggese C."/>
            <person name="Calvi B.R."/>
            <person name="Bernardo de Carvalho A."/>
            <person name="Caspi A."/>
            <person name="Castrezana S."/>
            <person name="Celniker S.E."/>
            <person name="Chang J.L."/>
            <person name="Chapple C."/>
            <person name="Chatterji S."/>
            <person name="Chinwalla A."/>
            <person name="Civetta A."/>
            <person name="Clifton S.W."/>
            <person name="Comeron J.M."/>
            <person name="Costello J.C."/>
            <person name="Coyne J.A."/>
            <person name="Daub J."/>
            <person name="David R.G."/>
            <person name="Delcher A.L."/>
            <person name="Delehaunty K."/>
            <person name="Do C.B."/>
            <person name="Ebling H."/>
            <person name="Edwards K."/>
            <person name="Eickbush T."/>
            <person name="Evans J.D."/>
            <person name="Filipski A."/>
            <person name="Findeiss S."/>
            <person name="Freyhult E."/>
            <person name="Fulton L."/>
            <person name="Fulton R."/>
            <person name="Garcia A.C."/>
            <person name="Gardiner A."/>
            <person name="Garfield D.A."/>
            <person name="Garvin B.E."/>
            <person name="Gibson G."/>
            <person name="Gilbert D."/>
            <person name="Gnerre S."/>
            <person name="Godfrey J."/>
            <person name="Good R."/>
            <person name="Gotea V."/>
            <person name="Gravely B."/>
            <person name="Greenberg A.J."/>
            <person name="Griffiths-Jones S."/>
            <person name="Gross S."/>
            <person name="Guigo R."/>
            <person name="Gustafson E.A."/>
            <person name="Haerty W."/>
            <person name="Hahn M.W."/>
            <person name="Halligan D.L."/>
            <person name="Halpern A.L."/>
            <person name="Halter G.M."/>
            <person name="Han M.V."/>
            <person name="Heger A."/>
            <person name="Hillier L."/>
            <person name="Hinrichs A.S."/>
            <person name="Holmes I."/>
            <person name="Hoskins R.A."/>
            <person name="Hubisz M.J."/>
            <person name="Hultmark D."/>
            <person name="Huntley M.A."/>
            <person name="Jaffe D.B."/>
            <person name="Jagadeeshan S."/>
            <person name="Jeck W.R."/>
            <person name="Johnson J."/>
            <person name="Jones C.D."/>
            <person name="Jordan W.C."/>
            <person name="Karpen G.H."/>
            <person name="Kataoka E."/>
            <person name="Keightley P.D."/>
            <person name="Kheradpour P."/>
            <person name="Kirkness E.F."/>
            <person name="Koerich L.B."/>
            <person name="Kristiansen K."/>
            <person name="Kudrna D."/>
            <person name="Kulathinal R.J."/>
            <person name="Kumar S."/>
            <person name="Kwok R."/>
            <person name="Lander E."/>
            <person name="Langley C.H."/>
            <person name="Lapoint R."/>
            <person name="Lazzaro B.P."/>
            <person name="Lee S.J."/>
            <person name="Levesque L."/>
            <person name="Li R."/>
            <person name="Lin C.F."/>
            <person name="Lin M.F."/>
            <person name="Lindblad-Toh K."/>
            <person name="Llopart A."/>
            <person name="Long M."/>
            <person name="Low L."/>
            <person name="Lozovsky E."/>
            <person name="Lu J."/>
            <person name="Luo M."/>
            <person name="Machado C.A."/>
            <person name="Makalowski W."/>
            <person name="Marzo M."/>
            <person name="Matsuda M."/>
            <person name="Matzkin L."/>
            <person name="McAllister B."/>
            <person name="McBride C.S."/>
            <person name="McKernan B."/>
            <person name="McKernan K."/>
            <person name="Mendez-Lago M."/>
            <person name="Minx P."/>
            <person name="Mollenhauer M.U."/>
            <person name="Montooth K."/>
            <person name="Mount S.M."/>
            <person name="Mu X."/>
            <person name="Myers E."/>
            <person name="Negre B."/>
            <person name="Newfeld S."/>
            <person name="Nielsen R."/>
            <person name="Noor M.A."/>
            <person name="O'Grady P."/>
            <person name="Pachter L."/>
            <person name="Papaceit M."/>
            <person name="Parisi M.J."/>
            <person name="Parisi M."/>
            <person name="Parts L."/>
            <person name="Pedersen J.S."/>
            <person name="Pesole G."/>
            <person name="Phillippy A.M."/>
            <person name="Ponting C.P."/>
            <person name="Pop M."/>
            <person name="Porcelli D."/>
            <person name="Powell J.R."/>
            <person name="Prohaska S."/>
            <person name="Pruitt K."/>
            <person name="Puig M."/>
            <person name="Quesneville H."/>
            <person name="Ram K.R."/>
            <person name="Rand D."/>
            <person name="Rasmussen M.D."/>
            <person name="Reed L.K."/>
            <person name="Reenan R."/>
            <person name="Reily A."/>
            <person name="Remington K.A."/>
            <person name="Rieger T.T."/>
            <person name="Ritchie M.G."/>
            <person name="Robin C."/>
            <person name="Rogers Y.H."/>
            <person name="Rohde C."/>
            <person name="Rozas J."/>
            <person name="Rubenfield M.J."/>
            <person name="Ruiz A."/>
            <person name="Russo S."/>
            <person name="Salzberg S.L."/>
            <person name="Sanchez-Gracia A."/>
            <person name="Saranga D.J."/>
            <person name="Sato H."/>
            <person name="Schaeffer S.W."/>
            <person name="Schatz M.C."/>
            <person name="Schlenke T."/>
            <person name="Schwartz R."/>
            <person name="Segarra C."/>
            <person name="Singh R.S."/>
            <person name="Sirot L."/>
            <person name="Sirota M."/>
            <person name="Sisneros N.B."/>
            <person name="Smith C.D."/>
            <person name="Smith T.F."/>
            <person name="Spieth J."/>
            <person name="Stage D.E."/>
            <person name="Stark A."/>
            <person name="Stephan W."/>
            <person name="Strausberg R.L."/>
            <person name="Strempel S."/>
            <person name="Sturgill D."/>
            <person name="Sutton G."/>
            <person name="Sutton G.G."/>
            <person name="Tao W."/>
            <person name="Teichmann S."/>
            <person name="Tobari Y.N."/>
            <person name="Tomimura Y."/>
            <person name="Tsolas J.M."/>
            <person name="Valente V.L."/>
            <person name="Venter E."/>
            <person name="Venter J.C."/>
            <person name="Vicario S."/>
            <person name="Vieira F.G."/>
            <person name="Vilella A.J."/>
            <person name="Villasante A."/>
            <person name="Walenz B."/>
            <person name="Wang J."/>
            <person name="Wasserman M."/>
            <person name="Watts T."/>
            <person name="Wilson D."/>
            <person name="Wilson R.K."/>
            <person name="Wing R.A."/>
            <person name="Wolfner M.F."/>
            <person name="Wong A."/>
            <person name="Wong G.K."/>
            <person name="Wu C.I."/>
            <person name="Wu G."/>
            <person name="Yamamoto D."/>
            <person name="Yang H.P."/>
            <person name="Yang S.P."/>
            <person name="Yorke J.A."/>
            <person name="Yoshida K."/>
            <person name="Zdobnov E."/>
            <person name="Zhang P."/>
            <person name="Zhang Y."/>
            <person name="Zimin A.V."/>
            <person name="Baldwin J."/>
            <person name="Abdouelleil A."/>
            <person name="Abdulkadir J."/>
            <person name="Abebe A."/>
            <person name="Abera B."/>
            <person name="Abreu J."/>
            <person name="Acer S.C."/>
            <person name="Aftuck L."/>
            <person name="Alexander A."/>
            <person name="An P."/>
            <person name="Anderson E."/>
            <person name="Anderson S."/>
            <person name="Arachi H."/>
            <person name="Azer M."/>
            <person name="Bachantsang P."/>
            <person name="Barry A."/>
            <person name="Bayul T."/>
            <person name="Berlin A."/>
            <person name="Bessette D."/>
            <person name="Bloom T."/>
            <person name="Blye J."/>
            <person name="Boguslavskiy L."/>
            <person name="Bonnet C."/>
            <person name="Boukhgalter B."/>
            <person name="Bourzgui I."/>
            <person name="Brown A."/>
            <person name="Cahill P."/>
            <person name="Channer S."/>
            <person name="Cheshatsang Y."/>
            <person name="Chuda L."/>
            <person name="Citroen M."/>
            <person name="Collymore A."/>
            <person name="Cooke P."/>
            <person name="Costello M."/>
            <person name="D'Aco K."/>
            <person name="Daza R."/>
            <person name="De Haan G."/>
            <person name="DeGray S."/>
            <person name="DeMaso C."/>
            <person name="Dhargay N."/>
            <person name="Dooley K."/>
            <person name="Dooley E."/>
            <person name="Doricent M."/>
            <person name="Dorje P."/>
            <person name="Dorjee K."/>
            <person name="Dupes A."/>
            <person name="Elong R."/>
            <person name="Falk J."/>
            <person name="Farina A."/>
            <person name="Faro S."/>
            <person name="Ferguson D."/>
            <person name="Fisher S."/>
            <person name="Foley C.D."/>
            <person name="Franke A."/>
            <person name="Friedrich D."/>
            <person name="Gadbois L."/>
            <person name="Gearin G."/>
            <person name="Gearin C.R."/>
            <person name="Giannoukos G."/>
            <person name="Goode T."/>
            <person name="Graham J."/>
            <person name="Grandbois E."/>
            <person name="Grewal S."/>
            <person name="Gyaltsen K."/>
            <person name="Hafez N."/>
            <person name="Hagos B."/>
            <person name="Hall J."/>
            <person name="Henson C."/>
            <person name="Hollinger A."/>
            <person name="Honan T."/>
            <person name="Huard M.D."/>
            <person name="Hughes L."/>
            <person name="Hurhula B."/>
            <person name="Husby M.E."/>
            <person name="Kamat A."/>
            <person name="Kanga B."/>
            <person name="Kashin S."/>
            <person name="Khazanovich D."/>
            <person name="Kisner P."/>
            <person name="Lance K."/>
            <person name="Lara M."/>
            <person name="Lee W."/>
            <person name="Lennon N."/>
            <person name="Letendre F."/>
            <person name="LeVine R."/>
            <person name="Lipovsky A."/>
            <person name="Liu X."/>
            <person name="Liu J."/>
            <person name="Liu S."/>
            <person name="Lokyitsang T."/>
            <person name="Lokyitsang Y."/>
            <person name="Lubonja R."/>
            <person name="Lui A."/>
            <person name="MacDonald P."/>
            <person name="Magnisalis V."/>
            <person name="Maru K."/>
            <person name="Matthews C."/>
            <person name="McCusker W."/>
            <person name="McDonough S."/>
            <person name="Mehta T."/>
            <person name="Meldrim J."/>
            <person name="Meneus L."/>
            <person name="Mihai O."/>
            <person name="Mihalev A."/>
            <person name="Mihova T."/>
            <person name="Mittelman R."/>
            <person name="Mlenga V."/>
            <person name="Montmayeur A."/>
            <person name="Mulrain L."/>
            <person name="Navidi A."/>
            <person name="Naylor J."/>
            <person name="Negash T."/>
            <person name="Nguyen T."/>
            <person name="Nguyen N."/>
            <person name="Nicol R."/>
            <person name="Norbu C."/>
            <person name="Norbu N."/>
            <person name="Novod N."/>
            <person name="O'Neill B."/>
            <person name="Osman S."/>
            <person name="Markiewicz E."/>
            <person name="Oyono O.L."/>
            <person name="Patti C."/>
            <person name="Phunkhang P."/>
            <person name="Pierre F."/>
            <person name="Priest M."/>
            <person name="Raghuraman S."/>
            <person name="Rege F."/>
            <person name="Reyes R."/>
            <person name="Rise C."/>
            <person name="Rogov P."/>
            <person name="Ross K."/>
            <person name="Ryan E."/>
            <person name="Settipalli S."/>
            <person name="Shea T."/>
            <person name="Sherpa N."/>
            <person name="Shi L."/>
            <person name="Shih D."/>
            <person name="Sparrow T."/>
            <person name="Spaulding J."/>
            <person name="Stalker J."/>
            <person name="Stange-Thomann N."/>
            <person name="Stavropoulos S."/>
            <person name="Stone C."/>
            <person name="Strader C."/>
            <person name="Tesfaye S."/>
            <person name="Thomson T."/>
            <person name="Thoulutsang Y."/>
            <person name="Thoulutsang D."/>
            <person name="Topham K."/>
            <person name="Topping I."/>
            <person name="Tsamla T."/>
            <person name="Vassiliev H."/>
            <person name="Vo A."/>
            <person name="Wangchuk T."/>
            <person name="Wangdi T."/>
            <person name="Weiand M."/>
            <person name="Wilkinson J."/>
            <person name="Wilson A."/>
            <person name="Yadav S."/>
            <person name="Young G."/>
            <person name="Yu Q."/>
            <person name="Zembek L."/>
            <person name="Zhong D."/>
            <person name="Zimmer A."/>
            <person name="Zwirko Z."/>
            <person name="Jaffe D.B."/>
            <person name="Alvarez P."/>
            <person name="Brockman W."/>
            <person name="Butler J."/>
            <person name="Chin C."/>
            <person name="Gnerre S."/>
            <person name="Grabherr M."/>
            <person name="Kleber M."/>
            <person name="Mauceli E."/>
            <person name="MacCallum I."/>
        </authorList>
    </citation>
    <scope>NUCLEOTIDE SEQUENCE [LARGE SCALE GENOMIC DNA]</scope>
    <source>
        <strain evidence="15">MSH-3 / Tucson 14011-0111.49</strain>
    </source>
</reference>
<keyword evidence="11" id="KW-0464">Manganese</keyword>
<evidence type="ECO:0000256" key="11">
    <source>
        <dbReference type="ARBA" id="ARBA00023211"/>
    </source>
</evidence>
<dbReference type="KEGG" id="dpe:6601652"/>
<dbReference type="OrthoDB" id="6054650at2759"/>
<dbReference type="InterPro" id="IPR024810">
    <property type="entry name" value="MAB21L/cGLR"/>
</dbReference>
<keyword evidence="6" id="KW-0479">Metal-binding</keyword>
<dbReference type="OMA" id="ANGHNIF"/>
<dbReference type="GO" id="GO:0005525">
    <property type="term" value="F:GTP binding"/>
    <property type="evidence" value="ECO:0007669"/>
    <property type="project" value="UniProtKB-KW"/>
</dbReference>
<evidence type="ECO:0000313" key="15">
    <source>
        <dbReference type="Proteomes" id="UP000008744"/>
    </source>
</evidence>
<evidence type="ECO:0000256" key="3">
    <source>
        <dbReference type="ARBA" id="ARBA00008307"/>
    </source>
</evidence>
<evidence type="ECO:0000256" key="8">
    <source>
        <dbReference type="ARBA" id="ARBA00022840"/>
    </source>
</evidence>
<dbReference type="Pfam" id="PF20266">
    <property type="entry name" value="Mab-21_C"/>
    <property type="match status" value="1"/>
</dbReference>
<keyword evidence="10" id="KW-0342">GTP-binding</keyword>
<dbReference type="Gene3D" id="1.10.1410.40">
    <property type="match status" value="1"/>
</dbReference>
<dbReference type="PANTHER" id="PTHR10656:SF42">
    <property type="entry name" value="CYCLIC GMP-AMP SYNTHASE-LIKE PROTEIN-RELATED"/>
    <property type="match status" value="1"/>
</dbReference>
<feature type="domain" description="Mab-21-like HhH/H2TH-like" evidence="13">
    <location>
        <begin position="235"/>
        <end position="322"/>
    </location>
</feature>
<dbReference type="HOGENOM" id="CLU_068972_0_0_1"/>
<evidence type="ECO:0000256" key="10">
    <source>
        <dbReference type="ARBA" id="ARBA00023134"/>
    </source>
</evidence>